<dbReference type="SUPFAM" id="SSF52172">
    <property type="entry name" value="CheY-like"/>
    <property type="match status" value="1"/>
</dbReference>
<sequence length="212" mass="23988">MDIRIGIADDHLLIINGLETMLQSAPGHHLIFKALTGTALLEALEQEEPDVLLLDIQLPDANGVDLCKQISEQFPDVRVIALTNHEETMYVRKMMRNGALGYLLKSTDPESLLEAITKAYEGEEYLDKRLEKAMLSEMIMGKRQSSREVQLTKREIEILTLIASEHTNQQIADKLFISLRTVECHRLNITQKLNVKHTAGLVKEAYLRGLVK</sequence>
<dbReference type="InterPro" id="IPR011006">
    <property type="entry name" value="CheY-like_superfamily"/>
</dbReference>
<proteinExistence type="predicted"/>
<dbReference type="InterPro" id="IPR000792">
    <property type="entry name" value="Tscrpt_reg_LuxR_C"/>
</dbReference>
<dbReference type="CDD" id="cd06170">
    <property type="entry name" value="LuxR_C_like"/>
    <property type="match status" value="1"/>
</dbReference>
<dbReference type="Proteomes" id="UP001485459">
    <property type="component" value="Chromosome"/>
</dbReference>
<evidence type="ECO:0000313" key="7">
    <source>
        <dbReference type="Proteomes" id="UP001485459"/>
    </source>
</evidence>
<reference evidence="7" key="1">
    <citation type="submission" date="2024-03" db="EMBL/GenBank/DDBJ databases">
        <title>Chitinophaga horti sp. nov., isolated from garden soil.</title>
        <authorList>
            <person name="Lee D.S."/>
            <person name="Han D.M."/>
            <person name="Baek J.H."/>
            <person name="Choi D.G."/>
            <person name="Jeon J.H."/>
            <person name="Jeon C.O."/>
        </authorList>
    </citation>
    <scope>NUCLEOTIDE SEQUENCE [LARGE SCALE GENOMIC DNA]</scope>
    <source>
        <strain evidence="7">GPA1</strain>
    </source>
</reference>
<dbReference type="SUPFAM" id="SSF46894">
    <property type="entry name" value="C-terminal effector domain of the bipartite response regulators"/>
    <property type="match status" value="1"/>
</dbReference>
<dbReference type="PROSITE" id="PS50110">
    <property type="entry name" value="RESPONSE_REGULATORY"/>
    <property type="match status" value="1"/>
</dbReference>
<evidence type="ECO:0000256" key="2">
    <source>
        <dbReference type="ARBA" id="ARBA00023125"/>
    </source>
</evidence>
<dbReference type="SMART" id="SM00448">
    <property type="entry name" value="REC"/>
    <property type="match status" value="1"/>
</dbReference>
<dbReference type="SMART" id="SM00421">
    <property type="entry name" value="HTH_LUXR"/>
    <property type="match status" value="1"/>
</dbReference>
<dbReference type="Pfam" id="PF00072">
    <property type="entry name" value="Response_reg"/>
    <property type="match status" value="1"/>
</dbReference>
<dbReference type="InterPro" id="IPR039420">
    <property type="entry name" value="WalR-like"/>
</dbReference>
<feature type="modified residue" description="4-aspartylphosphate" evidence="3">
    <location>
        <position position="55"/>
    </location>
</feature>
<evidence type="ECO:0000313" key="6">
    <source>
        <dbReference type="EMBL" id="WZN41830.1"/>
    </source>
</evidence>
<protein>
    <submittedName>
        <fullName evidence="6">Response regulator transcription factor</fullName>
    </submittedName>
</protein>
<name>A0ABZ2YQM3_9BACT</name>
<evidence type="ECO:0000259" key="5">
    <source>
        <dbReference type="PROSITE" id="PS50110"/>
    </source>
</evidence>
<dbReference type="Gene3D" id="3.40.50.2300">
    <property type="match status" value="1"/>
</dbReference>
<dbReference type="EMBL" id="CP149822">
    <property type="protein sequence ID" value="WZN41830.1"/>
    <property type="molecule type" value="Genomic_DNA"/>
</dbReference>
<keyword evidence="2" id="KW-0238">DNA-binding</keyword>
<feature type="domain" description="Response regulatory" evidence="5">
    <location>
        <begin position="4"/>
        <end position="120"/>
    </location>
</feature>
<keyword evidence="1 3" id="KW-0597">Phosphoprotein</keyword>
<evidence type="ECO:0000259" key="4">
    <source>
        <dbReference type="PROSITE" id="PS50043"/>
    </source>
</evidence>
<dbReference type="PANTHER" id="PTHR43214:SF43">
    <property type="entry name" value="TWO-COMPONENT RESPONSE REGULATOR"/>
    <property type="match status" value="1"/>
</dbReference>
<dbReference type="PROSITE" id="PS50043">
    <property type="entry name" value="HTH_LUXR_2"/>
    <property type="match status" value="1"/>
</dbReference>
<dbReference type="PANTHER" id="PTHR43214">
    <property type="entry name" value="TWO-COMPONENT RESPONSE REGULATOR"/>
    <property type="match status" value="1"/>
</dbReference>
<dbReference type="InterPro" id="IPR001789">
    <property type="entry name" value="Sig_transdc_resp-reg_receiver"/>
</dbReference>
<keyword evidence="7" id="KW-1185">Reference proteome</keyword>
<dbReference type="Pfam" id="PF00196">
    <property type="entry name" value="GerE"/>
    <property type="match status" value="1"/>
</dbReference>
<dbReference type="RefSeq" id="WP_341836674.1">
    <property type="nucleotide sequence ID" value="NZ_CP149822.1"/>
</dbReference>
<organism evidence="6 7">
    <name type="scientific">Chitinophaga pollutisoli</name>
    <dbReference type="NCBI Taxonomy" id="3133966"/>
    <lineage>
        <taxon>Bacteria</taxon>
        <taxon>Pseudomonadati</taxon>
        <taxon>Bacteroidota</taxon>
        <taxon>Chitinophagia</taxon>
        <taxon>Chitinophagales</taxon>
        <taxon>Chitinophagaceae</taxon>
        <taxon>Chitinophaga</taxon>
    </lineage>
</organism>
<feature type="domain" description="HTH luxR-type" evidence="4">
    <location>
        <begin position="144"/>
        <end position="209"/>
    </location>
</feature>
<dbReference type="PRINTS" id="PR00038">
    <property type="entry name" value="HTHLUXR"/>
</dbReference>
<dbReference type="InterPro" id="IPR058245">
    <property type="entry name" value="NreC/VraR/RcsB-like_REC"/>
</dbReference>
<dbReference type="CDD" id="cd17535">
    <property type="entry name" value="REC_NarL-like"/>
    <property type="match status" value="1"/>
</dbReference>
<dbReference type="InterPro" id="IPR016032">
    <property type="entry name" value="Sig_transdc_resp-reg_C-effctor"/>
</dbReference>
<accession>A0ABZ2YQM3</accession>
<gene>
    <name evidence="6" type="ORF">WJU16_02115</name>
</gene>
<evidence type="ECO:0000256" key="1">
    <source>
        <dbReference type="ARBA" id="ARBA00022553"/>
    </source>
</evidence>
<evidence type="ECO:0000256" key="3">
    <source>
        <dbReference type="PROSITE-ProRule" id="PRU00169"/>
    </source>
</evidence>